<dbReference type="EMBL" id="QXGD01006848">
    <property type="protein sequence ID" value="KAE9162115.1"/>
    <property type="molecule type" value="Genomic_DNA"/>
</dbReference>
<gene>
    <name evidence="1" type="ORF">PF002_g32195</name>
</gene>
<accession>A0A6A3V6U9</accession>
<sequence>MASALADGKLQLPSSKVRGSVSGSVPKLVMASALADGKLQLSTSKQCPAACRNW</sequence>
<dbReference type="Proteomes" id="UP000440367">
    <property type="component" value="Unassembled WGS sequence"/>
</dbReference>
<name>A0A6A3V6U9_9STRA</name>
<proteinExistence type="predicted"/>
<evidence type="ECO:0000313" key="1">
    <source>
        <dbReference type="EMBL" id="KAE9162115.1"/>
    </source>
</evidence>
<comment type="caution">
    <text evidence="1">The sequence shown here is derived from an EMBL/GenBank/DDBJ whole genome shotgun (WGS) entry which is preliminary data.</text>
</comment>
<organism evidence="1 2">
    <name type="scientific">Phytophthora fragariae</name>
    <dbReference type="NCBI Taxonomy" id="53985"/>
    <lineage>
        <taxon>Eukaryota</taxon>
        <taxon>Sar</taxon>
        <taxon>Stramenopiles</taxon>
        <taxon>Oomycota</taxon>
        <taxon>Peronosporomycetes</taxon>
        <taxon>Peronosporales</taxon>
        <taxon>Peronosporaceae</taxon>
        <taxon>Phytophthora</taxon>
    </lineage>
</organism>
<protein>
    <submittedName>
        <fullName evidence="1">Uncharacterized protein</fullName>
    </submittedName>
</protein>
<evidence type="ECO:0000313" key="2">
    <source>
        <dbReference type="Proteomes" id="UP000440367"/>
    </source>
</evidence>
<reference evidence="1 2" key="1">
    <citation type="submission" date="2018-08" db="EMBL/GenBank/DDBJ databases">
        <title>Genomic investigation of the strawberry pathogen Phytophthora fragariae indicates pathogenicity is determined by transcriptional variation in three key races.</title>
        <authorList>
            <person name="Adams T.M."/>
            <person name="Armitage A.D."/>
            <person name="Sobczyk M.K."/>
            <person name="Bates H.J."/>
            <person name="Dunwell J.M."/>
            <person name="Nellist C.F."/>
            <person name="Harrison R.J."/>
        </authorList>
    </citation>
    <scope>NUCLEOTIDE SEQUENCE [LARGE SCALE GENOMIC DNA]</scope>
    <source>
        <strain evidence="1 2">BC-1</strain>
    </source>
</reference>
<dbReference type="AlphaFoldDB" id="A0A6A3V6U9"/>